<dbReference type="STRING" id="1549855.AY555_04980"/>
<dbReference type="Proteomes" id="UP000076066">
    <property type="component" value="Chromosome"/>
</dbReference>
<evidence type="ECO:0008006" key="5">
    <source>
        <dbReference type="Google" id="ProtNLM"/>
    </source>
</evidence>
<dbReference type="Gene3D" id="3.40.50.2000">
    <property type="entry name" value="Glycogen Phosphorylase B"/>
    <property type="match status" value="1"/>
</dbReference>
<dbReference type="Pfam" id="PF02348">
    <property type="entry name" value="CTP_transf_3"/>
    <property type="match status" value="1"/>
</dbReference>
<dbReference type="SUPFAM" id="SSF53448">
    <property type="entry name" value="Nucleotide-diphospho-sugar transferases"/>
    <property type="match status" value="1"/>
</dbReference>
<dbReference type="CDD" id="cd02518">
    <property type="entry name" value="GT2_SpsF"/>
    <property type="match status" value="1"/>
</dbReference>
<dbReference type="SUPFAM" id="SSF53756">
    <property type="entry name" value="UDP-Glycosyltransferase/glycogen phosphorylase"/>
    <property type="match status" value="1"/>
</dbReference>
<dbReference type="RefSeq" id="WP_066134207.1">
    <property type="nucleotide sequence ID" value="NZ_CP014525.1"/>
</dbReference>
<dbReference type="EMBL" id="CP014525">
    <property type="protein sequence ID" value="AMW34639.1"/>
    <property type="molecule type" value="Genomic_DNA"/>
</dbReference>
<sequence length="707" mass="76646">MTKTVCIVQARMTSSRLPGKVLEDLAGKTVLAHVLERCAATPGVNQVVVAIPDEQTDEPVVQEATRLGFPVWRGSRDDVLSRFHGAAHAFGADIILRVTSDCPLTDPSVNGQVLALVTTDIDYACNAAPPLWPHGLEAEAFTLQWLDRAHKEARRPSEREHVGPFIRNHPAARKATLPGPGEPECLWRWTLDTPDDLVFLRTLFSRMPTDENRFSWSAPAAIMRRYPELASINAGHDRLEGLKKSLRADALRAGKTAIIRCDAGPRRGGGHLMRCLNLSQGLSALDWSCHFAVATGSFEATGRTKPPGTLELSDDSVMDPDALRHWMPDGCDLLVVDHYDLDATWEQSLYGWARMILSLDDLQGRAHCGAVLSAIPLPPAGPGPWLCGPDWAILNPAFLALRHKALERRQCMQPVERILVSFGLTDPDNTTSLALDVLRTTVQGLTIDVVIGSGSPWLEAIRAAAAQCDPPAQLHIDAEDMPSLLLKADMAIGAGGVSAFERCCLGLPSILIQIADNQKETSALFSEHRAALDLGPRADLRIGDLERSIHVMLHNPGKRAAIAQAAASLCDGRGLLRAMCALFPAVTPAGSSVTLHPVQKTETQKHQGRDHLVSDILVDGQKYGSLTLEHVSTNAGSDDENAKAPAMMLTVSLETRTADVIEATLILARRLAPWEKLIAHEETIPGVILMQAGYTPLGNNLFAQEPM</sequence>
<name>A0A143DDG9_9PROT</name>
<dbReference type="InterPro" id="IPR003329">
    <property type="entry name" value="Cytidylyl_trans"/>
</dbReference>
<evidence type="ECO:0000313" key="3">
    <source>
        <dbReference type="EMBL" id="AMW34639.1"/>
    </source>
</evidence>
<gene>
    <name evidence="3" type="ORF">AY555_04980</name>
</gene>
<evidence type="ECO:0000256" key="1">
    <source>
        <dbReference type="PIRSR" id="PIRSR620023-1"/>
    </source>
</evidence>
<dbReference type="Gene3D" id="3.40.50.11190">
    <property type="match status" value="1"/>
</dbReference>
<dbReference type="AlphaFoldDB" id="A0A143DDG9"/>
<keyword evidence="4" id="KW-1185">Reference proteome</keyword>
<dbReference type="InterPro" id="IPR029044">
    <property type="entry name" value="Nucleotide-diphossugar_trans"/>
</dbReference>
<dbReference type="NCBIfam" id="TIGR03590">
    <property type="entry name" value="PseG"/>
    <property type="match status" value="1"/>
</dbReference>
<accession>A0A143DDG9</accession>
<dbReference type="OrthoDB" id="9788924at2"/>
<feature type="active site" description="Proton acceptor" evidence="1">
    <location>
        <position position="271"/>
    </location>
</feature>
<evidence type="ECO:0000313" key="4">
    <source>
        <dbReference type="Proteomes" id="UP000076066"/>
    </source>
</evidence>
<proteinExistence type="predicted"/>
<evidence type="ECO:0000256" key="2">
    <source>
        <dbReference type="PIRSR" id="PIRSR620023-2"/>
    </source>
</evidence>
<dbReference type="PANTHER" id="PTHR42866:SF1">
    <property type="entry name" value="SPORE COAT POLYSACCHARIDE BIOSYNTHESIS PROTEIN SPSF"/>
    <property type="match status" value="1"/>
</dbReference>
<dbReference type="GO" id="GO:0005829">
    <property type="term" value="C:cytosol"/>
    <property type="evidence" value="ECO:0007669"/>
    <property type="project" value="TreeGrafter"/>
</dbReference>
<dbReference type="PANTHER" id="PTHR42866">
    <property type="entry name" value="3-DEOXY-MANNO-OCTULOSONATE CYTIDYLYLTRANSFERASE"/>
    <property type="match status" value="1"/>
</dbReference>
<dbReference type="GeneID" id="53316505"/>
<reference evidence="3 4" key="1">
    <citation type="submission" date="2016-02" db="EMBL/GenBank/DDBJ databases">
        <title>Complete Genome of H5569, the type strain of the newly described species Haematospirillium jordaniae.</title>
        <authorList>
            <person name="Nicholson A.C."/>
            <person name="Humrighouse B.W."/>
            <person name="Loparov V."/>
            <person name="McQuiston J.R."/>
        </authorList>
    </citation>
    <scope>NUCLEOTIDE SEQUENCE [LARGE SCALE GENOMIC DNA]</scope>
    <source>
        <strain evidence="3 4">H5569</strain>
    </source>
</reference>
<dbReference type="Gene3D" id="3.90.550.10">
    <property type="entry name" value="Spore Coat Polysaccharide Biosynthesis Protein SpsA, Chain A"/>
    <property type="match status" value="1"/>
</dbReference>
<dbReference type="InterPro" id="IPR020023">
    <property type="entry name" value="PseG"/>
</dbReference>
<dbReference type="KEGG" id="hjo:AY555_04980"/>
<organism evidence="3 4">
    <name type="scientific">Haematospirillum jordaniae</name>
    <dbReference type="NCBI Taxonomy" id="1549855"/>
    <lineage>
        <taxon>Bacteria</taxon>
        <taxon>Pseudomonadati</taxon>
        <taxon>Pseudomonadota</taxon>
        <taxon>Alphaproteobacteria</taxon>
        <taxon>Rhodospirillales</taxon>
        <taxon>Novispirillaceae</taxon>
        <taxon>Haematospirillum</taxon>
    </lineage>
</organism>
<protein>
    <recommendedName>
        <fullName evidence="5">Glycosyl transferase family 28 C-terminal domain-containing protein</fullName>
    </recommendedName>
</protein>
<feature type="binding site" evidence="2">
    <location>
        <position position="501"/>
    </location>
    <ligand>
        <name>substrate</name>
    </ligand>
</feature>